<name>A0ABQ9GP41_9NEOP</name>
<keyword evidence="2" id="KW-1185">Reference proteome</keyword>
<dbReference type="EMBL" id="JARBHB010000010">
    <property type="protein sequence ID" value="KAJ8873798.1"/>
    <property type="molecule type" value="Genomic_DNA"/>
</dbReference>
<accession>A0ABQ9GP41</accession>
<gene>
    <name evidence="1" type="ORF">PR048_024633</name>
</gene>
<comment type="caution">
    <text evidence="1">The sequence shown here is derived from an EMBL/GenBank/DDBJ whole genome shotgun (WGS) entry which is preliminary data.</text>
</comment>
<proteinExistence type="predicted"/>
<organism evidence="1 2">
    <name type="scientific">Dryococelus australis</name>
    <dbReference type="NCBI Taxonomy" id="614101"/>
    <lineage>
        <taxon>Eukaryota</taxon>
        <taxon>Metazoa</taxon>
        <taxon>Ecdysozoa</taxon>
        <taxon>Arthropoda</taxon>
        <taxon>Hexapoda</taxon>
        <taxon>Insecta</taxon>
        <taxon>Pterygota</taxon>
        <taxon>Neoptera</taxon>
        <taxon>Polyneoptera</taxon>
        <taxon>Phasmatodea</taxon>
        <taxon>Verophasmatodea</taxon>
        <taxon>Anareolatae</taxon>
        <taxon>Phasmatidae</taxon>
        <taxon>Eurycanthinae</taxon>
        <taxon>Dryococelus</taxon>
    </lineage>
</organism>
<evidence type="ECO:0000313" key="2">
    <source>
        <dbReference type="Proteomes" id="UP001159363"/>
    </source>
</evidence>
<dbReference type="Proteomes" id="UP001159363">
    <property type="component" value="Chromosome 9"/>
</dbReference>
<evidence type="ECO:0000313" key="1">
    <source>
        <dbReference type="EMBL" id="KAJ8873798.1"/>
    </source>
</evidence>
<sequence>MKTNSENRHCASFVVTKCKAQRISRGKKRHPENSKCEENKNNGTRVIIQELNEQTMCQLGPSTRYKRHSDITFFRQLNYSICEYHLWRKK</sequence>
<reference evidence="1 2" key="1">
    <citation type="submission" date="2023-02" db="EMBL/GenBank/DDBJ databases">
        <title>LHISI_Scaffold_Assembly.</title>
        <authorList>
            <person name="Stuart O.P."/>
            <person name="Cleave R."/>
            <person name="Magrath M.J.L."/>
            <person name="Mikheyev A.S."/>
        </authorList>
    </citation>
    <scope>NUCLEOTIDE SEQUENCE [LARGE SCALE GENOMIC DNA]</scope>
    <source>
        <strain evidence="1">Daus_M_001</strain>
        <tissue evidence="1">Leg muscle</tissue>
    </source>
</reference>
<protein>
    <submittedName>
        <fullName evidence="1">Uncharacterized protein</fullName>
    </submittedName>
</protein>